<proteinExistence type="predicted"/>
<accession>A0A9X1JQ74</accession>
<dbReference type="EMBL" id="JAGSPC010000002">
    <property type="protein sequence ID" value="MBV7260137.1"/>
    <property type="molecule type" value="Genomic_DNA"/>
</dbReference>
<keyword evidence="1" id="KW-0812">Transmembrane</keyword>
<dbReference type="AlphaFoldDB" id="A0A9X1JQ74"/>
<feature type="transmembrane region" description="Helical" evidence="1">
    <location>
        <begin position="33"/>
        <end position="57"/>
    </location>
</feature>
<dbReference type="Proteomes" id="UP001138681">
    <property type="component" value="Unassembled WGS sequence"/>
</dbReference>
<organism evidence="2 3">
    <name type="scientific">Erythrobacter crassostreae</name>
    <dbReference type="NCBI Taxonomy" id="2828328"/>
    <lineage>
        <taxon>Bacteria</taxon>
        <taxon>Pseudomonadati</taxon>
        <taxon>Pseudomonadota</taxon>
        <taxon>Alphaproteobacteria</taxon>
        <taxon>Sphingomonadales</taxon>
        <taxon>Erythrobacteraceae</taxon>
        <taxon>Erythrobacter/Porphyrobacter group</taxon>
        <taxon>Erythrobacter</taxon>
    </lineage>
</organism>
<keyword evidence="1" id="KW-0472">Membrane</keyword>
<reference evidence="2" key="1">
    <citation type="submission" date="2021-04" db="EMBL/GenBank/DDBJ databases">
        <authorList>
            <person name="Pira H."/>
            <person name="Risdian C."/>
            <person name="Wink J."/>
        </authorList>
    </citation>
    <scope>NUCLEOTIDE SEQUENCE</scope>
    <source>
        <strain evidence="2">WH158</strain>
    </source>
</reference>
<name>A0A9X1JQ74_9SPHN</name>
<sequence>MLGLAATLLLTFVLTYLAGLLLAKAGLPQFYSMLFAPSLLLVSFFGYLTALDCLGGACDFGWWPFIRPVVFFALGGVILSSSIAAVFLGHFKK</sequence>
<keyword evidence="1" id="KW-1133">Transmembrane helix</keyword>
<keyword evidence="3" id="KW-1185">Reference proteome</keyword>
<dbReference type="RefSeq" id="WP_218405514.1">
    <property type="nucleotide sequence ID" value="NZ_JAGSPC010000002.1"/>
</dbReference>
<evidence type="ECO:0000313" key="3">
    <source>
        <dbReference type="Proteomes" id="UP001138681"/>
    </source>
</evidence>
<protein>
    <submittedName>
        <fullName evidence="2">Uncharacterized protein</fullName>
    </submittedName>
</protein>
<feature type="transmembrane region" description="Helical" evidence="1">
    <location>
        <begin position="69"/>
        <end position="91"/>
    </location>
</feature>
<gene>
    <name evidence="2" type="ORF">KCG46_11210</name>
</gene>
<comment type="caution">
    <text evidence="2">The sequence shown here is derived from an EMBL/GenBank/DDBJ whole genome shotgun (WGS) entry which is preliminary data.</text>
</comment>
<evidence type="ECO:0000313" key="2">
    <source>
        <dbReference type="EMBL" id="MBV7260137.1"/>
    </source>
</evidence>
<evidence type="ECO:0000256" key="1">
    <source>
        <dbReference type="SAM" id="Phobius"/>
    </source>
</evidence>